<keyword evidence="2" id="KW-0813">Transport</keyword>
<dbReference type="PROSITE" id="PS01271">
    <property type="entry name" value="NA_SULFATE"/>
    <property type="match status" value="1"/>
</dbReference>
<feature type="transmembrane region" description="Helical" evidence="6">
    <location>
        <begin position="117"/>
        <end position="150"/>
    </location>
</feature>
<keyword evidence="3 6" id="KW-0812">Transmembrane</keyword>
<feature type="transmembrane region" description="Helical" evidence="6">
    <location>
        <begin position="40"/>
        <end position="64"/>
    </location>
</feature>
<feature type="transmembrane region" description="Helical" evidence="6">
    <location>
        <begin position="162"/>
        <end position="186"/>
    </location>
</feature>
<dbReference type="OrthoDB" id="9766267at2"/>
<dbReference type="NCBIfam" id="TIGR00785">
    <property type="entry name" value="dass"/>
    <property type="match status" value="1"/>
</dbReference>
<gene>
    <name evidence="7" type="ORF">DXX93_12445</name>
</gene>
<accession>A0A3E0TRN0</accession>
<feature type="transmembrane region" description="Helical" evidence="6">
    <location>
        <begin position="417"/>
        <end position="439"/>
    </location>
</feature>
<dbReference type="GO" id="GO:0005886">
    <property type="term" value="C:plasma membrane"/>
    <property type="evidence" value="ECO:0007669"/>
    <property type="project" value="TreeGrafter"/>
</dbReference>
<name>A0A3E0TRN0_9GAMM</name>
<dbReference type="CDD" id="cd01115">
    <property type="entry name" value="SLC13_permease"/>
    <property type="match status" value="1"/>
</dbReference>
<evidence type="ECO:0000256" key="5">
    <source>
        <dbReference type="ARBA" id="ARBA00023136"/>
    </source>
</evidence>
<evidence type="ECO:0000256" key="1">
    <source>
        <dbReference type="ARBA" id="ARBA00004141"/>
    </source>
</evidence>
<feature type="transmembrane region" description="Helical" evidence="6">
    <location>
        <begin position="287"/>
        <end position="306"/>
    </location>
</feature>
<dbReference type="Proteomes" id="UP000256478">
    <property type="component" value="Unassembled WGS sequence"/>
</dbReference>
<dbReference type="InterPro" id="IPR001898">
    <property type="entry name" value="SLC13A/DASS"/>
</dbReference>
<evidence type="ECO:0000256" key="4">
    <source>
        <dbReference type="ARBA" id="ARBA00022989"/>
    </source>
</evidence>
<dbReference type="InterPro" id="IPR031312">
    <property type="entry name" value="Na/sul_symport_CS"/>
</dbReference>
<dbReference type="Pfam" id="PF00939">
    <property type="entry name" value="Na_sulph_symp"/>
    <property type="match status" value="1"/>
</dbReference>
<dbReference type="RefSeq" id="WP_116008375.1">
    <property type="nucleotide sequence ID" value="NZ_QUOU01000001.1"/>
</dbReference>
<feature type="transmembrane region" description="Helical" evidence="6">
    <location>
        <begin position="451"/>
        <end position="474"/>
    </location>
</feature>
<evidence type="ECO:0000256" key="2">
    <source>
        <dbReference type="ARBA" id="ARBA00022448"/>
    </source>
</evidence>
<evidence type="ECO:0000256" key="6">
    <source>
        <dbReference type="SAM" id="Phobius"/>
    </source>
</evidence>
<keyword evidence="5 6" id="KW-0472">Membrane</keyword>
<dbReference type="PANTHER" id="PTHR10283">
    <property type="entry name" value="SOLUTE CARRIER FAMILY 13 MEMBER"/>
    <property type="match status" value="1"/>
</dbReference>
<keyword evidence="4 6" id="KW-1133">Transmembrane helix</keyword>
<dbReference type="EMBL" id="QUOU01000001">
    <property type="protein sequence ID" value="REL27291.1"/>
    <property type="molecule type" value="Genomic_DNA"/>
</dbReference>
<feature type="transmembrane region" description="Helical" evidence="6">
    <location>
        <begin position="76"/>
        <end position="97"/>
    </location>
</feature>
<sequence length="475" mass="50092">MRNIGLVLGILIFLLTLVTPAPAGMSEAAWLTAGVGLLMAFWWATEAVPVPVTSLVPIVLFPLLGQASVKEITAPYAHPVIYLLFGGFIIATALERWHLHRRLALNVLTRVGNHPSAIVGGFMAATAFLSMWISNTATTIMMIPIALSIAHVITNSDEKGNSFTICLVLGIAYAASIGGLGTIIGTPPNAMLAAFMSENYGVEIGFVQWMTFGVPAVLLLVPAAWFVLTKIAFNFKFNASQEANDLVVNELNAMGKISTPEKRTALAFLVVALAWITRPLLQQHLGITALNDTIIAIAGAVMMFLIPAGDDKDESARLLNWQTAERIPWGVLILFGGGLSLASMVSKSGLAAWIGDGLASLTVFHLLILITSIVTIVIFLTELTSNTATTAALLPILGGIAVNAGFDPILLTAPMALAASCAFMLPVATAPNAIVFATGEMSIAQMAKAGVYLNIAAIAVISLLSYALVAKIFIN</sequence>
<dbReference type="PANTHER" id="PTHR10283:SF82">
    <property type="entry name" value="SOLUTE CARRIER FAMILY 13 MEMBER 2"/>
    <property type="match status" value="1"/>
</dbReference>
<feature type="transmembrane region" description="Helical" evidence="6">
    <location>
        <begin position="392"/>
        <end position="411"/>
    </location>
</feature>
<feature type="transmembrane region" description="Helical" evidence="6">
    <location>
        <begin position="327"/>
        <end position="346"/>
    </location>
</feature>
<dbReference type="AlphaFoldDB" id="A0A3E0TRN0"/>
<evidence type="ECO:0000313" key="7">
    <source>
        <dbReference type="EMBL" id="REL27291.1"/>
    </source>
</evidence>
<organism evidence="7 8">
    <name type="scientific">Thalassotalea euphylliae</name>
    <dbReference type="NCBI Taxonomy" id="1655234"/>
    <lineage>
        <taxon>Bacteria</taxon>
        <taxon>Pseudomonadati</taxon>
        <taxon>Pseudomonadota</taxon>
        <taxon>Gammaproteobacteria</taxon>
        <taxon>Alteromonadales</taxon>
        <taxon>Colwelliaceae</taxon>
        <taxon>Thalassotalea</taxon>
    </lineage>
</organism>
<comment type="caution">
    <text evidence="7">The sequence shown here is derived from an EMBL/GenBank/DDBJ whole genome shotgun (WGS) entry which is preliminary data.</text>
</comment>
<comment type="subcellular location">
    <subcellularLocation>
        <location evidence="1">Membrane</location>
        <topology evidence="1">Multi-pass membrane protein</topology>
    </subcellularLocation>
</comment>
<dbReference type="GO" id="GO:0015141">
    <property type="term" value="F:succinate transmembrane transporter activity"/>
    <property type="evidence" value="ECO:0007669"/>
    <property type="project" value="UniProtKB-ARBA"/>
</dbReference>
<reference evidence="7 8" key="1">
    <citation type="submission" date="2018-08" db="EMBL/GenBank/DDBJ databases">
        <title>Thalassotalea euphylliae genome.</title>
        <authorList>
            <person name="Summers S."/>
            <person name="Rice S.A."/>
            <person name="Freckelton M.L."/>
            <person name="Nedved B.T."/>
            <person name="Hadfield M.G."/>
        </authorList>
    </citation>
    <scope>NUCLEOTIDE SEQUENCE [LARGE SCALE GENOMIC DNA]</scope>
    <source>
        <strain evidence="7 8">H1</strain>
    </source>
</reference>
<feature type="transmembrane region" description="Helical" evidence="6">
    <location>
        <begin position="264"/>
        <end position="281"/>
    </location>
</feature>
<protein>
    <submittedName>
        <fullName evidence="7">DASS family sodium-coupled anion symporter</fullName>
    </submittedName>
</protein>
<evidence type="ECO:0000313" key="8">
    <source>
        <dbReference type="Proteomes" id="UP000256478"/>
    </source>
</evidence>
<evidence type="ECO:0000256" key="3">
    <source>
        <dbReference type="ARBA" id="ARBA00022692"/>
    </source>
</evidence>
<feature type="transmembrane region" description="Helical" evidence="6">
    <location>
        <begin position="358"/>
        <end position="380"/>
    </location>
</feature>
<proteinExistence type="predicted"/>
<feature type="transmembrane region" description="Helical" evidence="6">
    <location>
        <begin position="206"/>
        <end position="228"/>
    </location>
</feature>